<dbReference type="InterPro" id="IPR012912">
    <property type="entry name" value="Plasmid_pRiA4b_Orf3-like"/>
</dbReference>
<evidence type="ECO:0000259" key="1">
    <source>
        <dbReference type="Pfam" id="PF07929"/>
    </source>
</evidence>
<dbReference type="SUPFAM" id="SSF159941">
    <property type="entry name" value="MM3350-like"/>
    <property type="match status" value="1"/>
</dbReference>
<protein>
    <submittedName>
        <fullName evidence="2">Plasmid pRiA4b ORF-3 family protein</fullName>
    </submittedName>
</protein>
<evidence type="ECO:0000313" key="3">
    <source>
        <dbReference type="Proteomes" id="UP000010729"/>
    </source>
</evidence>
<reference evidence="2 3" key="1">
    <citation type="journal article" date="2013" name="Genome Announc.">
        <title>Draft Genome Sequence of Arthrobacter crystallopoietes Strain BAB-32, Revealing Genes for Bioremediation.</title>
        <authorList>
            <person name="Joshi M.N."/>
            <person name="Pandit A.S."/>
            <person name="Sharma A."/>
            <person name="Pandya R.V."/>
            <person name="Desai S.M."/>
            <person name="Saxena A.K."/>
            <person name="Bagatharia S.B."/>
        </authorList>
    </citation>
    <scope>NUCLEOTIDE SEQUENCE [LARGE SCALE GENOMIC DNA]</scope>
    <source>
        <strain evidence="2 3">BAB-32</strain>
    </source>
</reference>
<name>N1UV41_9MICC</name>
<dbReference type="OrthoDB" id="9816539at2"/>
<dbReference type="EMBL" id="ANPE02000123">
    <property type="protein sequence ID" value="EMY34266.1"/>
    <property type="molecule type" value="Genomic_DNA"/>
</dbReference>
<evidence type="ECO:0000313" key="2">
    <source>
        <dbReference type="EMBL" id="EMY34266.1"/>
    </source>
</evidence>
<dbReference type="AlphaFoldDB" id="N1UV41"/>
<dbReference type="Gene3D" id="3.10.290.30">
    <property type="entry name" value="MM3350-like"/>
    <property type="match status" value="1"/>
</dbReference>
<dbReference type="InterPro" id="IPR024047">
    <property type="entry name" value="MM3350-like_sf"/>
</dbReference>
<dbReference type="PANTHER" id="PTHR41878">
    <property type="entry name" value="LEXA REPRESSOR-RELATED"/>
    <property type="match status" value="1"/>
</dbReference>
<gene>
    <name evidence="2" type="ORF">D477_010501</name>
</gene>
<dbReference type="PANTHER" id="PTHR41878:SF1">
    <property type="entry name" value="TNPR PROTEIN"/>
    <property type="match status" value="1"/>
</dbReference>
<proteinExistence type="predicted"/>
<feature type="domain" description="Plasmid pRiA4b Orf3-like" evidence="1">
    <location>
        <begin position="10"/>
        <end position="185"/>
    </location>
</feature>
<keyword evidence="3" id="KW-1185">Reference proteome</keyword>
<dbReference type="Pfam" id="PF07929">
    <property type="entry name" value="PRiA4_ORF3"/>
    <property type="match status" value="1"/>
</dbReference>
<accession>N1UV41</accession>
<comment type="caution">
    <text evidence="2">The sequence shown here is derived from an EMBL/GenBank/DDBJ whole genome shotgun (WGS) entry which is preliminary data.</text>
</comment>
<organism evidence="2 3">
    <name type="scientific">Arthrobacter crystallopoietes BAB-32</name>
    <dbReference type="NCBI Taxonomy" id="1246476"/>
    <lineage>
        <taxon>Bacteria</taxon>
        <taxon>Bacillati</taxon>
        <taxon>Actinomycetota</taxon>
        <taxon>Actinomycetes</taxon>
        <taxon>Micrococcales</taxon>
        <taxon>Micrococcaceae</taxon>
        <taxon>Crystallibacter</taxon>
    </lineage>
</organism>
<sequence length="415" mass="46171">MSFMRAAVKALDLHIALAGAVDPIWRDVRVPASLTLPELHRVIQLAFDWEDRHLHLFRSAGPGGHERYFAGDVETALELGMESADGFTLEDVFANRNTQLVYEYDFGDCWLHEIEVTGHAVVPAGELVCLAGANRGPVEDSGGVDGYARLCAAAQDPADPEHAAVQEWLYGVVGDLSFDPACFDQAQVNRRLTRLGLRWSDAPPTAEEVAEVVRPVKWLLQRVGPEGLELTKDGYLRPAVVQEAVVALGLAGRLYGKANREINTREILGLRRQVQEWGLLRKYKGKLLRTPAGREYCDDDEGLWHYLASRMAKPGSIGGDFLHRLFTEWLVENQLPPVSVRGEILVEIMTAEGFHGPDQRPLALPAGRDLARQMAATFGHLNIYLPSGRPWLSQELSEAGMKFLLEVQRRQNSLR</sequence>
<dbReference type="Proteomes" id="UP000010729">
    <property type="component" value="Unassembled WGS sequence"/>
</dbReference>